<dbReference type="FunFam" id="1.20.58.340:FF:000004">
    <property type="entry name" value="Magnesium transport protein CorA"/>
    <property type="match status" value="1"/>
</dbReference>
<keyword evidence="7 12" id="KW-1133">Transmembrane helix</keyword>
<dbReference type="InterPro" id="IPR045863">
    <property type="entry name" value="CorA_TM1_TM2"/>
</dbReference>
<dbReference type="GO" id="GO:0005886">
    <property type="term" value="C:plasma membrane"/>
    <property type="evidence" value="ECO:0007669"/>
    <property type="project" value="UniProtKB-SubCell"/>
</dbReference>
<proteinExistence type="inferred from homology"/>
<comment type="catalytic activity">
    <reaction evidence="10">
        <text>Mg(2+)(in) = Mg(2+)(out)</text>
        <dbReference type="Rhea" id="RHEA:29827"/>
        <dbReference type="ChEBI" id="CHEBI:18420"/>
    </reaction>
</comment>
<evidence type="ECO:0000256" key="8">
    <source>
        <dbReference type="ARBA" id="ARBA00023065"/>
    </source>
</evidence>
<reference evidence="13 14" key="1">
    <citation type="submission" date="2018-07" db="EMBL/GenBank/DDBJ databases">
        <title>Genomic Encyclopedia of Type Strains, Phase IV (KMG-IV): sequencing the most valuable type-strain genomes for metagenomic binning, comparative biology and taxonomic classification.</title>
        <authorList>
            <person name="Goeker M."/>
        </authorList>
    </citation>
    <scope>NUCLEOTIDE SEQUENCE [LARGE SCALE GENOMIC DNA]</scope>
    <source>
        <strain evidence="13 14">DSM 21634</strain>
    </source>
</reference>
<dbReference type="SUPFAM" id="SSF144083">
    <property type="entry name" value="Magnesium transport protein CorA, transmembrane region"/>
    <property type="match status" value="1"/>
</dbReference>
<dbReference type="PANTHER" id="PTHR46494">
    <property type="entry name" value="CORA FAMILY METAL ION TRANSPORTER (EUROFUNG)"/>
    <property type="match status" value="1"/>
</dbReference>
<sequence>MQTVAFSPGTLRFAEELPEHAPENGFIWLFLERENLEQELPTVQRAAQRLGGSQLLDLHCADLINAAHPSHYDYTSVYDLIVFRRLATQEEGGRDTEANGQARSMPAAFRRISTRAVGFAVFDRLLVSVHPAGCFTARSFLQRYLSDAVHSDGLTTTVRSRLPTTPADLMLRMVNVMVDSYLELRKVLSQQLDHWQQELLRPGSRFSNWNALMAARNELHMLEDLCEEQHDAMQEWLDTLREQPAGAMPQAERDGLVARSRDVIEHIQRVVHHVRRLEQNAETVVQIHFSAQSNRTNDIMRILTALTAVFLPLNLIAGIFGMNFEFIPLIHQQDGFWWAMGAMGVIATLLIVLFRRKRYLARSAR</sequence>
<dbReference type="SUPFAM" id="SSF143865">
    <property type="entry name" value="CorA soluble domain-like"/>
    <property type="match status" value="1"/>
</dbReference>
<evidence type="ECO:0000256" key="5">
    <source>
        <dbReference type="ARBA" id="ARBA00022692"/>
    </source>
</evidence>
<accession>A0A368XT95</accession>
<evidence type="ECO:0000256" key="10">
    <source>
        <dbReference type="ARBA" id="ARBA00034269"/>
    </source>
</evidence>
<evidence type="ECO:0000313" key="14">
    <source>
        <dbReference type="Proteomes" id="UP000252884"/>
    </source>
</evidence>
<evidence type="ECO:0000256" key="3">
    <source>
        <dbReference type="ARBA" id="ARBA00022448"/>
    </source>
</evidence>
<dbReference type="GO" id="GO:0015087">
    <property type="term" value="F:cobalt ion transmembrane transporter activity"/>
    <property type="evidence" value="ECO:0007669"/>
    <property type="project" value="TreeGrafter"/>
</dbReference>
<comment type="subcellular location">
    <subcellularLocation>
        <location evidence="1">Cell membrane</location>
        <topology evidence="1">Multi-pass membrane protein</topology>
    </subcellularLocation>
</comment>
<evidence type="ECO:0000256" key="9">
    <source>
        <dbReference type="ARBA" id="ARBA00023136"/>
    </source>
</evidence>
<name>A0A368XT95_9BURK</name>
<dbReference type="EMBL" id="QPJK01000004">
    <property type="protein sequence ID" value="RCW71192.1"/>
    <property type="molecule type" value="Genomic_DNA"/>
</dbReference>
<comment type="function">
    <text evidence="11">Mediates influx of magnesium ions. Alternates between open and closed states. Activated by low cytoplasmic Mg(2+) levels. Inactive when cytoplasmic Mg(2+) levels are high.</text>
</comment>
<dbReference type="GO" id="GO:0050897">
    <property type="term" value="F:cobalt ion binding"/>
    <property type="evidence" value="ECO:0007669"/>
    <property type="project" value="TreeGrafter"/>
</dbReference>
<evidence type="ECO:0000256" key="6">
    <source>
        <dbReference type="ARBA" id="ARBA00022842"/>
    </source>
</evidence>
<gene>
    <name evidence="13" type="ORF">DES41_10411</name>
</gene>
<feature type="transmembrane region" description="Helical" evidence="12">
    <location>
        <begin position="336"/>
        <end position="355"/>
    </location>
</feature>
<dbReference type="PANTHER" id="PTHR46494:SF1">
    <property type="entry name" value="CORA FAMILY METAL ION TRANSPORTER (EUROFUNG)"/>
    <property type="match status" value="1"/>
</dbReference>
<evidence type="ECO:0000256" key="1">
    <source>
        <dbReference type="ARBA" id="ARBA00004651"/>
    </source>
</evidence>
<evidence type="ECO:0000256" key="7">
    <source>
        <dbReference type="ARBA" id="ARBA00022989"/>
    </source>
</evidence>
<keyword evidence="8" id="KW-0406">Ion transport</keyword>
<dbReference type="Pfam" id="PF01544">
    <property type="entry name" value="CorA"/>
    <property type="match status" value="1"/>
</dbReference>
<keyword evidence="5 12" id="KW-0812">Transmembrane</keyword>
<dbReference type="Gene3D" id="1.20.58.340">
    <property type="entry name" value="Magnesium transport protein CorA, transmembrane region"/>
    <property type="match status" value="2"/>
</dbReference>
<keyword evidence="4" id="KW-1003">Cell membrane</keyword>
<evidence type="ECO:0000256" key="12">
    <source>
        <dbReference type="SAM" id="Phobius"/>
    </source>
</evidence>
<keyword evidence="3" id="KW-0813">Transport</keyword>
<evidence type="ECO:0000256" key="2">
    <source>
        <dbReference type="ARBA" id="ARBA00009765"/>
    </source>
</evidence>
<keyword evidence="6" id="KW-0460">Magnesium</keyword>
<dbReference type="GO" id="GO:0000287">
    <property type="term" value="F:magnesium ion binding"/>
    <property type="evidence" value="ECO:0007669"/>
    <property type="project" value="TreeGrafter"/>
</dbReference>
<evidence type="ECO:0000313" key="13">
    <source>
        <dbReference type="EMBL" id="RCW71192.1"/>
    </source>
</evidence>
<feature type="transmembrane region" description="Helical" evidence="12">
    <location>
        <begin position="302"/>
        <end position="324"/>
    </location>
</feature>
<dbReference type="OrthoDB" id="9803416at2"/>
<keyword evidence="9 12" id="KW-0472">Membrane</keyword>
<dbReference type="RefSeq" id="WP_114468451.1">
    <property type="nucleotide sequence ID" value="NZ_QPJK01000004.1"/>
</dbReference>
<dbReference type="AlphaFoldDB" id="A0A368XT95"/>
<protein>
    <submittedName>
        <fullName evidence="13">Mg2+ and Co2+ transporter CorA</fullName>
    </submittedName>
</protein>
<dbReference type="Proteomes" id="UP000252884">
    <property type="component" value="Unassembled WGS sequence"/>
</dbReference>
<comment type="similarity">
    <text evidence="2">Belongs to the CorA metal ion transporter (MIT) (TC 1.A.35) family.</text>
</comment>
<evidence type="ECO:0000256" key="4">
    <source>
        <dbReference type="ARBA" id="ARBA00022475"/>
    </source>
</evidence>
<dbReference type="InterPro" id="IPR002523">
    <property type="entry name" value="MgTranspt_CorA/ZnTranspt_ZntB"/>
</dbReference>
<dbReference type="InterPro" id="IPR045861">
    <property type="entry name" value="CorA_cytoplasmic_dom"/>
</dbReference>
<keyword evidence="14" id="KW-1185">Reference proteome</keyword>
<evidence type="ECO:0000256" key="11">
    <source>
        <dbReference type="ARBA" id="ARBA00045497"/>
    </source>
</evidence>
<dbReference type="CDD" id="cd12822">
    <property type="entry name" value="TmCorA-like"/>
    <property type="match status" value="1"/>
</dbReference>
<organism evidence="13 14">
    <name type="scientific">Pseudorhodoferax soli</name>
    <dbReference type="NCBI Taxonomy" id="545864"/>
    <lineage>
        <taxon>Bacteria</taxon>
        <taxon>Pseudomonadati</taxon>
        <taxon>Pseudomonadota</taxon>
        <taxon>Betaproteobacteria</taxon>
        <taxon>Burkholderiales</taxon>
        <taxon>Comamonadaceae</taxon>
    </lineage>
</organism>
<comment type="caution">
    <text evidence="13">The sequence shown here is derived from an EMBL/GenBank/DDBJ whole genome shotgun (WGS) entry which is preliminary data.</text>
</comment>
<dbReference type="GO" id="GO:0015095">
    <property type="term" value="F:magnesium ion transmembrane transporter activity"/>
    <property type="evidence" value="ECO:0007669"/>
    <property type="project" value="TreeGrafter"/>
</dbReference>